<evidence type="ECO:0000313" key="3">
    <source>
        <dbReference type="Proteomes" id="UP001386955"/>
    </source>
</evidence>
<dbReference type="PANTHER" id="PTHR33321:SF3">
    <property type="entry name" value="OS05G0582000 PROTEIN"/>
    <property type="match status" value="1"/>
</dbReference>
<dbReference type="InterPro" id="IPR007541">
    <property type="entry name" value="Uncharacterised_BSP"/>
</dbReference>
<keyword evidence="1" id="KW-0472">Membrane</keyword>
<dbReference type="Proteomes" id="UP001386955">
    <property type="component" value="Unassembled WGS sequence"/>
</dbReference>
<gene>
    <name evidence="2" type="ORF">VNO78_27498</name>
</gene>
<dbReference type="Pfam" id="PF04450">
    <property type="entry name" value="BSP"/>
    <property type="match status" value="1"/>
</dbReference>
<evidence type="ECO:0000256" key="1">
    <source>
        <dbReference type="SAM" id="Phobius"/>
    </source>
</evidence>
<keyword evidence="3" id="KW-1185">Reference proteome</keyword>
<proteinExistence type="predicted"/>
<evidence type="ECO:0000313" key="2">
    <source>
        <dbReference type="EMBL" id="KAK7387030.1"/>
    </source>
</evidence>
<comment type="caution">
    <text evidence="2">The sequence shown here is derived from an EMBL/GenBank/DDBJ whole genome shotgun (WGS) entry which is preliminary data.</text>
</comment>
<feature type="transmembrane region" description="Helical" evidence="1">
    <location>
        <begin position="42"/>
        <end position="59"/>
    </location>
</feature>
<dbReference type="AlphaFoldDB" id="A0AAN9XAM6"/>
<keyword evidence="1" id="KW-0812">Transmembrane</keyword>
<keyword evidence="1" id="KW-1133">Transmembrane helix</keyword>
<protein>
    <submittedName>
        <fullName evidence="2">Uncharacterized protein</fullName>
    </submittedName>
</protein>
<name>A0AAN9XAM6_PSOTE</name>
<reference evidence="2 3" key="1">
    <citation type="submission" date="2024-01" db="EMBL/GenBank/DDBJ databases">
        <title>The genomes of 5 underutilized Papilionoideae crops provide insights into root nodulation and disease resistanc.</title>
        <authorList>
            <person name="Jiang F."/>
        </authorList>
    </citation>
    <scope>NUCLEOTIDE SEQUENCE [LARGE SCALE GENOMIC DNA]</scope>
    <source>
        <strain evidence="2">DUOXIRENSHENG_FW03</strain>
        <tissue evidence="2">Leaves</tissue>
    </source>
</reference>
<dbReference type="EMBL" id="JAYMYS010000007">
    <property type="protein sequence ID" value="KAK7387030.1"/>
    <property type="molecule type" value="Genomic_DNA"/>
</dbReference>
<organism evidence="2 3">
    <name type="scientific">Psophocarpus tetragonolobus</name>
    <name type="common">Winged bean</name>
    <name type="synonym">Dolichos tetragonolobus</name>
    <dbReference type="NCBI Taxonomy" id="3891"/>
    <lineage>
        <taxon>Eukaryota</taxon>
        <taxon>Viridiplantae</taxon>
        <taxon>Streptophyta</taxon>
        <taxon>Embryophyta</taxon>
        <taxon>Tracheophyta</taxon>
        <taxon>Spermatophyta</taxon>
        <taxon>Magnoliopsida</taxon>
        <taxon>eudicotyledons</taxon>
        <taxon>Gunneridae</taxon>
        <taxon>Pentapetalae</taxon>
        <taxon>rosids</taxon>
        <taxon>fabids</taxon>
        <taxon>Fabales</taxon>
        <taxon>Fabaceae</taxon>
        <taxon>Papilionoideae</taxon>
        <taxon>50 kb inversion clade</taxon>
        <taxon>NPAAA clade</taxon>
        <taxon>indigoferoid/millettioid clade</taxon>
        <taxon>Phaseoleae</taxon>
        <taxon>Psophocarpus</taxon>
    </lineage>
</organism>
<sequence length="305" mass="34767">MHLSVPSMEEEDKHCHFQPLIPHSLHQHDNNAKYSTSDGNNVVLGILTILFVALISLWANHEASKSFHVTTLNDANDSPAGRRFALSYVSNDKANRILLNTSSFVETFLYKNNNNNNNMRKHIHSVTLRLTHRSFNTTVSVYAADNRHHGNEKSFNGYVIEISPILLEDKRYDEIAIVGAILRGMARVWMWDDGAPQGLVDGMAEYVAEMAGFRREEPTGGVERPECEKGRGGAWWWEDKDPTHVARLLHYCEKYKKGFIQRLNEAMMDTWHDRVADEILGLPVMELCALFHNDNNASWVGSIFM</sequence>
<accession>A0AAN9XAM6</accession>
<dbReference type="PANTHER" id="PTHR33321">
    <property type="match status" value="1"/>
</dbReference>